<keyword evidence="6" id="KW-0902">Two-component regulatory system</keyword>
<feature type="non-terminal residue" evidence="8">
    <location>
        <position position="1"/>
    </location>
</feature>
<name>T0ZGE5_9ZZZZ</name>
<comment type="catalytic activity">
    <reaction evidence="1">
        <text>ATP + protein L-histidine = ADP + protein N-phospho-L-histidine.</text>
        <dbReference type="EC" id="2.7.13.3"/>
    </reaction>
</comment>
<gene>
    <name evidence="8" type="ORF">B1A_15359</name>
</gene>
<evidence type="ECO:0000256" key="2">
    <source>
        <dbReference type="ARBA" id="ARBA00012438"/>
    </source>
</evidence>
<evidence type="ECO:0000256" key="5">
    <source>
        <dbReference type="ARBA" id="ARBA00022777"/>
    </source>
</evidence>
<organism evidence="8">
    <name type="scientific">mine drainage metagenome</name>
    <dbReference type="NCBI Taxonomy" id="410659"/>
    <lineage>
        <taxon>unclassified sequences</taxon>
        <taxon>metagenomes</taxon>
        <taxon>ecological metagenomes</taxon>
    </lineage>
</organism>
<dbReference type="GO" id="GO:0000155">
    <property type="term" value="F:phosphorelay sensor kinase activity"/>
    <property type="evidence" value="ECO:0007669"/>
    <property type="project" value="TreeGrafter"/>
</dbReference>
<dbReference type="InterPro" id="IPR050351">
    <property type="entry name" value="BphY/WalK/GraS-like"/>
</dbReference>
<dbReference type="InterPro" id="IPR003594">
    <property type="entry name" value="HATPase_dom"/>
</dbReference>
<reference evidence="8" key="1">
    <citation type="submission" date="2013-08" db="EMBL/GenBank/DDBJ databases">
        <authorList>
            <person name="Mendez C."/>
            <person name="Richter M."/>
            <person name="Ferrer M."/>
            <person name="Sanchez J."/>
        </authorList>
    </citation>
    <scope>NUCLEOTIDE SEQUENCE</scope>
</reference>
<dbReference type="Gene3D" id="3.30.565.10">
    <property type="entry name" value="Histidine kinase-like ATPase, C-terminal domain"/>
    <property type="match status" value="1"/>
</dbReference>
<dbReference type="EC" id="2.7.13.3" evidence="2"/>
<dbReference type="PROSITE" id="PS50109">
    <property type="entry name" value="HIS_KIN"/>
    <property type="match status" value="1"/>
</dbReference>
<evidence type="ECO:0000313" key="8">
    <source>
        <dbReference type="EMBL" id="EQD43918.1"/>
    </source>
</evidence>
<reference evidence="8" key="2">
    <citation type="journal article" date="2014" name="ISME J.">
        <title>Microbial stratification in low pH oxic and suboxic macroscopic growths along an acid mine drainage.</title>
        <authorList>
            <person name="Mendez-Garcia C."/>
            <person name="Mesa V."/>
            <person name="Sprenger R.R."/>
            <person name="Richter M."/>
            <person name="Diez M.S."/>
            <person name="Solano J."/>
            <person name="Bargiela R."/>
            <person name="Golyshina O.V."/>
            <person name="Manteca A."/>
            <person name="Ramos J.L."/>
            <person name="Gallego J.R."/>
            <person name="Llorente I."/>
            <person name="Martins Dos Santos V.A."/>
            <person name="Jensen O.N."/>
            <person name="Pelaez A.I."/>
            <person name="Sanchez J."/>
            <person name="Ferrer M."/>
        </authorList>
    </citation>
    <scope>NUCLEOTIDE SEQUENCE</scope>
</reference>
<dbReference type="AlphaFoldDB" id="T0ZGE5"/>
<evidence type="ECO:0000256" key="6">
    <source>
        <dbReference type="ARBA" id="ARBA00023012"/>
    </source>
</evidence>
<feature type="domain" description="Histidine kinase" evidence="7">
    <location>
        <begin position="1"/>
        <end position="39"/>
    </location>
</feature>
<accession>T0ZGE5</accession>
<dbReference type="GO" id="GO:0005886">
    <property type="term" value="C:plasma membrane"/>
    <property type="evidence" value="ECO:0007669"/>
    <property type="project" value="TreeGrafter"/>
</dbReference>
<proteinExistence type="predicted"/>
<evidence type="ECO:0000256" key="1">
    <source>
        <dbReference type="ARBA" id="ARBA00000085"/>
    </source>
</evidence>
<keyword evidence="4" id="KW-0808">Transferase</keyword>
<dbReference type="SUPFAM" id="SSF55874">
    <property type="entry name" value="ATPase domain of HSP90 chaperone/DNA topoisomerase II/histidine kinase"/>
    <property type="match status" value="1"/>
</dbReference>
<evidence type="ECO:0000259" key="7">
    <source>
        <dbReference type="PROSITE" id="PS50109"/>
    </source>
</evidence>
<keyword evidence="5 8" id="KW-0418">Kinase</keyword>
<evidence type="ECO:0000256" key="4">
    <source>
        <dbReference type="ARBA" id="ARBA00022679"/>
    </source>
</evidence>
<evidence type="ECO:0000256" key="3">
    <source>
        <dbReference type="ARBA" id="ARBA00022553"/>
    </source>
</evidence>
<dbReference type="PANTHER" id="PTHR45453">
    <property type="entry name" value="PHOSPHATE REGULON SENSOR PROTEIN PHOR"/>
    <property type="match status" value="1"/>
</dbReference>
<sequence length="39" mass="4202">FVVTDTGPGISPEDLPHVLEPFYREEASRNRETGGTGLG</sequence>
<dbReference type="GO" id="GO:0016036">
    <property type="term" value="P:cellular response to phosphate starvation"/>
    <property type="evidence" value="ECO:0007669"/>
    <property type="project" value="TreeGrafter"/>
</dbReference>
<protein>
    <recommendedName>
        <fullName evidence="2">histidine kinase</fullName>
        <ecNumber evidence="2">2.7.13.3</ecNumber>
    </recommendedName>
</protein>
<dbReference type="Pfam" id="PF02518">
    <property type="entry name" value="HATPase_c"/>
    <property type="match status" value="1"/>
</dbReference>
<keyword evidence="3" id="KW-0597">Phosphoprotein</keyword>
<dbReference type="GO" id="GO:0004721">
    <property type="term" value="F:phosphoprotein phosphatase activity"/>
    <property type="evidence" value="ECO:0007669"/>
    <property type="project" value="TreeGrafter"/>
</dbReference>
<comment type="caution">
    <text evidence="8">The sequence shown here is derived from an EMBL/GenBank/DDBJ whole genome shotgun (WGS) entry which is preliminary data.</text>
</comment>
<dbReference type="InterPro" id="IPR036890">
    <property type="entry name" value="HATPase_C_sf"/>
</dbReference>
<dbReference type="PANTHER" id="PTHR45453:SF1">
    <property type="entry name" value="PHOSPHATE REGULON SENSOR PROTEIN PHOR"/>
    <property type="match status" value="1"/>
</dbReference>
<dbReference type="InterPro" id="IPR005467">
    <property type="entry name" value="His_kinase_dom"/>
</dbReference>
<dbReference type="EMBL" id="AUZX01011269">
    <property type="protein sequence ID" value="EQD43918.1"/>
    <property type="molecule type" value="Genomic_DNA"/>
</dbReference>